<evidence type="ECO:0000259" key="14">
    <source>
        <dbReference type="Pfam" id="PF20974"/>
    </source>
</evidence>
<dbReference type="Gene3D" id="3.40.50.620">
    <property type="entry name" value="HUPs"/>
    <property type="match status" value="1"/>
</dbReference>
<dbReference type="CDD" id="cd00807">
    <property type="entry name" value="GlnRS_core"/>
    <property type="match status" value="1"/>
</dbReference>
<feature type="domain" description="Glutamyl/glutaminyl-tRNA synthetase class Ib catalytic" evidence="10">
    <location>
        <begin position="250"/>
        <end position="557"/>
    </location>
</feature>
<dbReference type="GO" id="GO:0005524">
    <property type="term" value="F:ATP binding"/>
    <property type="evidence" value="ECO:0007669"/>
    <property type="project" value="UniProtKB-KW"/>
</dbReference>
<dbReference type="Proteomes" id="UP000807342">
    <property type="component" value="Unassembled WGS sequence"/>
</dbReference>
<keyword evidence="16" id="KW-1185">Reference proteome</keyword>
<dbReference type="NCBIfam" id="TIGR00440">
    <property type="entry name" value="glnS"/>
    <property type="match status" value="1"/>
</dbReference>
<dbReference type="InterPro" id="IPR011035">
    <property type="entry name" value="Ribosomal_bL25/Gln-tRNA_synth"/>
</dbReference>
<evidence type="ECO:0000313" key="15">
    <source>
        <dbReference type="EMBL" id="KAF9453037.1"/>
    </source>
</evidence>
<organism evidence="15 16">
    <name type="scientific">Macrolepiota fuliginosa MF-IS2</name>
    <dbReference type="NCBI Taxonomy" id="1400762"/>
    <lineage>
        <taxon>Eukaryota</taxon>
        <taxon>Fungi</taxon>
        <taxon>Dikarya</taxon>
        <taxon>Basidiomycota</taxon>
        <taxon>Agaricomycotina</taxon>
        <taxon>Agaricomycetes</taxon>
        <taxon>Agaricomycetidae</taxon>
        <taxon>Agaricales</taxon>
        <taxon>Agaricineae</taxon>
        <taxon>Agaricaceae</taxon>
        <taxon>Macrolepiota</taxon>
    </lineage>
</organism>
<gene>
    <name evidence="15" type="ORF">P691DRAFT_695711</name>
</gene>
<comment type="similarity">
    <text evidence="1 9">Belongs to the class-I aminoacyl-tRNA synthetase family.</text>
</comment>
<dbReference type="GO" id="GO:0006425">
    <property type="term" value="P:glutaminyl-tRNA aminoacylation"/>
    <property type="evidence" value="ECO:0007669"/>
    <property type="project" value="InterPro"/>
</dbReference>
<dbReference type="PANTHER" id="PTHR43097">
    <property type="entry name" value="GLUTAMINE-TRNA LIGASE"/>
    <property type="match status" value="1"/>
</dbReference>
<dbReference type="InterPro" id="IPR020058">
    <property type="entry name" value="Glu/Gln-tRNA-synth_Ib_cat-dom"/>
</dbReference>
<dbReference type="EC" id="6.1.1.18" evidence="2"/>
<dbReference type="FunFam" id="2.40.240.10:FF:000007">
    <property type="entry name" value="Glutamine--tRNA ligase"/>
    <property type="match status" value="1"/>
</dbReference>
<keyword evidence="4 9" id="KW-0547">Nucleotide-binding</keyword>
<evidence type="ECO:0000313" key="16">
    <source>
        <dbReference type="Proteomes" id="UP000807342"/>
    </source>
</evidence>
<accession>A0A9P6C607</accession>
<dbReference type="InterPro" id="IPR020056">
    <property type="entry name" value="Rbsml_bL25/Gln-tRNA_synth_N"/>
</dbReference>
<keyword evidence="7 9" id="KW-0030">Aminoacyl-tRNA synthetase</keyword>
<evidence type="ECO:0000256" key="4">
    <source>
        <dbReference type="ARBA" id="ARBA00022741"/>
    </source>
</evidence>
<evidence type="ECO:0000256" key="5">
    <source>
        <dbReference type="ARBA" id="ARBA00022840"/>
    </source>
</evidence>
<feature type="domain" description="Glutamyl/glutaminyl-tRNA synthetase class Ib anti-codon binding" evidence="11">
    <location>
        <begin position="560"/>
        <end position="661"/>
    </location>
</feature>
<feature type="non-terminal residue" evidence="15">
    <location>
        <position position="823"/>
    </location>
</feature>
<evidence type="ECO:0000259" key="11">
    <source>
        <dbReference type="Pfam" id="PF03950"/>
    </source>
</evidence>
<feature type="domain" description="Glutaminyl-tRNA synthetase class Ib non-specific RNA-binding" evidence="12">
    <location>
        <begin position="170"/>
        <end position="242"/>
    </location>
</feature>
<dbReference type="Gene3D" id="1.10.8.1290">
    <property type="entry name" value="Glutaminyl-tRNA synthetase, non-specific RNA binding region part 1, domain 1"/>
    <property type="match status" value="1"/>
</dbReference>
<dbReference type="PANTHER" id="PTHR43097:SF4">
    <property type="entry name" value="GLUTAMINE--TRNA LIGASE"/>
    <property type="match status" value="1"/>
</dbReference>
<dbReference type="SUPFAM" id="SSF50715">
    <property type="entry name" value="Ribosomal protein L25-like"/>
    <property type="match status" value="1"/>
</dbReference>
<evidence type="ECO:0000256" key="1">
    <source>
        <dbReference type="ARBA" id="ARBA00005594"/>
    </source>
</evidence>
<dbReference type="Pfam" id="PF00749">
    <property type="entry name" value="tRNA-synt_1c"/>
    <property type="match status" value="1"/>
</dbReference>
<dbReference type="InterPro" id="IPR007638">
    <property type="entry name" value="Gln-tRNA-synth_Ib_RNA-bd_2"/>
</dbReference>
<keyword evidence="5 9" id="KW-0067">ATP-binding</keyword>
<evidence type="ECO:0000259" key="13">
    <source>
        <dbReference type="Pfam" id="PF04558"/>
    </source>
</evidence>
<dbReference type="InterPro" id="IPR000924">
    <property type="entry name" value="Glu/Gln-tRNA-synth"/>
</dbReference>
<dbReference type="InterPro" id="IPR014729">
    <property type="entry name" value="Rossmann-like_a/b/a_fold"/>
</dbReference>
<dbReference type="AlphaFoldDB" id="A0A9P6C607"/>
<evidence type="ECO:0000256" key="8">
    <source>
        <dbReference type="ARBA" id="ARBA00048270"/>
    </source>
</evidence>
<name>A0A9P6C607_9AGAR</name>
<proteinExistence type="inferred from homology"/>
<evidence type="ECO:0000256" key="2">
    <source>
        <dbReference type="ARBA" id="ARBA00012836"/>
    </source>
</evidence>
<evidence type="ECO:0000256" key="9">
    <source>
        <dbReference type="RuleBase" id="RU363037"/>
    </source>
</evidence>
<comment type="caution">
    <text evidence="15">The sequence shown here is derived from an EMBL/GenBank/DDBJ whole genome shotgun (WGS) entry which is preliminary data.</text>
</comment>
<dbReference type="InterPro" id="IPR050132">
    <property type="entry name" value="Gln/Glu-tRNA_Ligase"/>
</dbReference>
<feature type="domain" description="Glutaminyl-tRNA synthetase class Ib non-specific RNA-binding" evidence="13">
    <location>
        <begin position="9"/>
        <end position="167"/>
    </location>
</feature>
<dbReference type="OrthoDB" id="10250478at2759"/>
<feature type="domain" description="tRNA synthetases class I (E and Q) anti-codon binding" evidence="14">
    <location>
        <begin position="673"/>
        <end position="728"/>
    </location>
</feature>
<comment type="catalytic activity">
    <reaction evidence="8">
        <text>tRNA(Gln) + L-glutamine + ATP = L-glutaminyl-tRNA(Gln) + AMP + diphosphate</text>
        <dbReference type="Rhea" id="RHEA:20121"/>
        <dbReference type="Rhea" id="RHEA-COMP:9662"/>
        <dbReference type="Rhea" id="RHEA-COMP:9681"/>
        <dbReference type="ChEBI" id="CHEBI:30616"/>
        <dbReference type="ChEBI" id="CHEBI:33019"/>
        <dbReference type="ChEBI" id="CHEBI:58359"/>
        <dbReference type="ChEBI" id="CHEBI:78442"/>
        <dbReference type="ChEBI" id="CHEBI:78521"/>
        <dbReference type="ChEBI" id="CHEBI:456215"/>
        <dbReference type="EC" id="6.1.1.18"/>
    </reaction>
</comment>
<dbReference type="FunFam" id="3.40.50.620:FF:000183">
    <property type="entry name" value="Glutaminyl-tRNA synthetase"/>
    <property type="match status" value="1"/>
</dbReference>
<sequence>MSKATPANESLVNLFQSIGLTQAKALEAAKSAKSAAILKEIIEENEHVAKGLEEKKAGLIVALAGALGKSPNITRPEKDYVLEKILNGDLKSVDQVNAAVKYVDTNKTPIDAVDFDKNCGVGFSITPEELLVQVGNFTSSSGVTGWASLGTTLNTLRGGSELRWANPLDVKGAVEQVFLEKFGPKEAAKPKAKKDVKKPAKQDNIVEDAASVRKAVFEEGFLGALHKPGENPQILPRLKEQHLTETKGAVWTRFPPEPNGYLHIGHSKAIFVNFGYAAHHGGKCYLRYDDTNPEKEEAQYFESILEMVRWLGFEPWKITYSSDYFGELYDLAVELIKRGKAYVCHCTQEEIKADRGEKKAKPRPCIHRDRPIEESLVEFENMKNGKYKPKEANLRMKQDLEDGNPQMWDLTAYRVLETPHHRTHDKWKIYPTYDFTHCLVDSMENISHSLCTVEFIASRQSYDWLCDALEVYKPRQSEYGRLNLEGTIMSKRKILALVEEGFVTGWDDPRLYTLIALRRRGVPPGAIISFVSTLGVSTATSNIEIARFEQAVRQYLEGTAPRLLMVLRPLKVTIENLPEDYVLMVEKPLHPKISGLGASKIPFTRTIYIERDDFRLEDSKDYFRLAPGKTVGLFQAPHPITCTSYKTDPVTGEVVELICKLENEGPQKKPQAFIQWVAEHAPTGSPVRVDEVRIFHRLFTTDRPANDFRNDINQNSLETIKGAMVEVGFWPLARRSIIEARKEAEERTNKALAENKGVDAAEDTPRVTSAQLIGNECIRFQGLRVAYFAVDKDARIEASEVEPGKIYLVLNRIVTLKEDSGKS</sequence>
<dbReference type="Pfam" id="PF20974">
    <property type="entry name" value="tRNA-synt_1c_C2"/>
    <property type="match status" value="1"/>
</dbReference>
<keyword evidence="3 9" id="KW-0436">Ligase</keyword>
<dbReference type="GO" id="GO:0004819">
    <property type="term" value="F:glutamine-tRNA ligase activity"/>
    <property type="evidence" value="ECO:0007669"/>
    <property type="project" value="UniProtKB-EC"/>
</dbReference>
<dbReference type="EMBL" id="MU151065">
    <property type="protein sequence ID" value="KAF9453037.1"/>
    <property type="molecule type" value="Genomic_DNA"/>
</dbReference>
<evidence type="ECO:0000259" key="12">
    <source>
        <dbReference type="Pfam" id="PF04557"/>
    </source>
</evidence>
<evidence type="ECO:0000256" key="6">
    <source>
        <dbReference type="ARBA" id="ARBA00022917"/>
    </source>
</evidence>
<evidence type="ECO:0000256" key="3">
    <source>
        <dbReference type="ARBA" id="ARBA00022598"/>
    </source>
</evidence>
<dbReference type="Pfam" id="PF03950">
    <property type="entry name" value="tRNA-synt_1c_C"/>
    <property type="match status" value="1"/>
</dbReference>
<dbReference type="Gene3D" id="2.40.240.10">
    <property type="entry name" value="Ribosomal Protein L25, Chain P"/>
    <property type="match status" value="2"/>
</dbReference>
<reference evidence="15" key="1">
    <citation type="submission" date="2020-11" db="EMBL/GenBank/DDBJ databases">
        <authorList>
            <consortium name="DOE Joint Genome Institute"/>
            <person name="Ahrendt S."/>
            <person name="Riley R."/>
            <person name="Andreopoulos W."/>
            <person name="Labutti K."/>
            <person name="Pangilinan J."/>
            <person name="Ruiz-Duenas F.J."/>
            <person name="Barrasa J.M."/>
            <person name="Sanchez-Garcia M."/>
            <person name="Camarero S."/>
            <person name="Miyauchi S."/>
            <person name="Serrano A."/>
            <person name="Linde D."/>
            <person name="Babiker R."/>
            <person name="Drula E."/>
            <person name="Ayuso-Fernandez I."/>
            <person name="Pacheco R."/>
            <person name="Padilla G."/>
            <person name="Ferreira P."/>
            <person name="Barriuso J."/>
            <person name="Kellner H."/>
            <person name="Castanera R."/>
            <person name="Alfaro M."/>
            <person name="Ramirez L."/>
            <person name="Pisabarro A.G."/>
            <person name="Kuo A."/>
            <person name="Tritt A."/>
            <person name="Lipzen A."/>
            <person name="He G."/>
            <person name="Yan M."/>
            <person name="Ng V."/>
            <person name="Cullen D."/>
            <person name="Martin F."/>
            <person name="Rosso M.-N."/>
            <person name="Henrissat B."/>
            <person name="Hibbett D."/>
            <person name="Martinez A.T."/>
            <person name="Grigoriev I.V."/>
        </authorList>
    </citation>
    <scope>NUCLEOTIDE SEQUENCE</scope>
    <source>
        <strain evidence="15">MF-IS2</strain>
    </source>
</reference>
<evidence type="ECO:0000259" key="10">
    <source>
        <dbReference type="Pfam" id="PF00749"/>
    </source>
</evidence>
<dbReference type="GO" id="GO:0005829">
    <property type="term" value="C:cytosol"/>
    <property type="evidence" value="ECO:0007669"/>
    <property type="project" value="TreeGrafter"/>
</dbReference>
<dbReference type="PRINTS" id="PR00987">
    <property type="entry name" value="TRNASYNTHGLU"/>
</dbReference>
<dbReference type="InterPro" id="IPR042558">
    <property type="entry name" value="Gln-tRNA-synth_Ib_RNA-bd_N_1"/>
</dbReference>
<dbReference type="Pfam" id="PF04558">
    <property type="entry name" value="tRNA_synt_1c_R1"/>
    <property type="match status" value="1"/>
</dbReference>
<dbReference type="InterPro" id="IPR004514">
    <property type="entry name" value="Gln-tRNA-synth"/>
</dbReference>
<dbReference type="InterPro" id="IPR007639">
    <property type="entry name" value="Gln-tRNA-synth_Ib_RNA-bd_N"/>
</dbReference>
<dbReference type="SUPFAM" id="SSF52374">
    <property type="entry name" value="Nucleotidylyl transferase"/>
    <property type="match status" value="1"/>
</dbReference>
<dbReference type="Pfam" id="PF04557">
    <property type="entry name" value="tRNA_synt_1c_R2"/>
    <property type="match status" value="1"/>
</dbReference>
<dbReference type="InterPro" id="IPR020059">
    <property type="entry name" value="Glu/Gln-tRNA-synth_Ib_codon-bd"/>
</dbReference>
<evidence type="ECO:0000256" key="7">
    <source>
        <dbReference type="ARBA" id="ARBA00023146"/>
    </source>
</evidence>
<dbReference type="InterPro" id="IPR049437">
    <property type="entry name" value="tRNA-synt_1c_C2"/>
</dbReference>
<protein>
    <recommendedName>
        <fullName evidence="2">glutamine--tRNA ligase</fullName>
        <ecNumber evidence="2">6.1.1.18</ecNumber>
    </recommendedName>
</protein>
<keyword evidence="6 9" id="KW-0648">Protein biosynthesis</keyword>